<dbReference type="PANTHER" id="PTHR10984">
    <property type="entry name" value="ENDOPLASMIC RETICULUM-GOLGI INTERMEDIATE COMPARTMENT PROTEIN"/>
    <property type="match status" value="1"/>
</dbReference>
<evidence type="ECO:0000313" key="2">
    <source>
        <dbReference type="EMBL" id="CAG8653914.1"/>
    </source>
</evidence>
<feature type="non-terminal residue" evidence="2">
    <location>
        <position position="129"/>
    </location>
</feature>
<comment type="caution">
    <text evidence="2">The sequence shown here is derived from an EMBL/GenBank/DDBJ whole genome shotgun (WGS) entry which is preliminary data.</text>
</comment>
<sequence length="129" mass="14737">MISRLYKKTLLFDAFPKVDSGYQQKTTQGGLATLIVSICLWFLILSECREYLHVSQSFEFLVDQSINRELQINVDITVNTQFLTVDLLDVAGERVHVANELQRAPTKFEVRTARHVGEAIDTPLNVHQM</sequence>
<accession>A0A9N9DVA6</accession>
<dbReference type="Proteomes" id="UP000789831">
    <property type="component" value="Unassembled WGS sequence"/>
</dbReference>
<feature type="domain" description="Endoplasmic reticulum vesicle transporter N-terminal" evidence="1">
    <location>
        <begin position="12"/>
        <end position="94"/>
    </location>
</feature>
<dbReference type="GO" id="GO:0005789">
    <property type="term" value="C:endoplasmic reticulum membrane"/>
    <property type="evidence" value="ECO:0007669"/>
    <property type="project" value="TreeGrafter"/>
</dbReference>
<dbReference type="GO" id="GO:0006890">
    <property type="term" value="P:retrograde vesicle-mediated transport, Golgi to endoplasmic reticulum"/>
    <property type="evidence" value="ECO:0007669"/>
    <property type="project" value="TreeGrafter"/>
</dbReference>
<dbReference type="PANTHER" id="PTHR10984:SF81">
    <property type="entry name" value="ER-DERIVED VESICLES PROTEIN ERV41"/>
    <property type="match status" value="1"/>
</dbReference>
<dbReference type="InterPro" id="IPR039542">
    <property type="entry name" value="Erv_N"/>
</dbReference>
<dbReference type="GO" id="GO:0000139">
    <property type="term" value="C:Golgi membrane"/>
    <property type="evidence" value="ECO:0007669"/>
    <property type="project" value="TreeGrafter"/>
</dbReference>
<gene>
    <name evidence="2" type="ORF">AGERDE_LOCUS11516</name>
</gene>
<dbReference type="OrthoDB" id="5541786at2759"/>
<name>A0A9N9DVA6_9GLOM</name>
<evidence type="ECO:0000313" key="3">
    <source>
        <dbReference type="Proteomes" id="UP000789831"/>
    </source>
</evidence>
<protein>
    <submittedName>
        <fullName evidence="2">7511_t:CDS:1</fullName>
    </submittedName>
</protein>
<proteinExistence type="predicted"/>
<dbReference type="AlphaFoldDB" id="A0A9N9DVA6"/>
<dbReference type="EMBL" id="CAJVPL010005042">
    <property type="protein sequence ID" value="CAG8653914.1"/>
    <property type="molecule type" value="Genomic_DNA"/>
</dbReference>
<dbReference type="GO" id="GO:0006888">
    <property type="term" value="P:endoplasmic reticulum to Golgi vesicle-mediated transport"/>
    <property type="evidence" value="ECO:0007669"/>
    <property type="project" value="TreeGrafter"/>
</dbReference>
<dbReference type="GO" id="GO:0030134">
    <property type="term" value="C:COPII-coated ER to Golgi transport vesicle"/>
    <property type="evidence" value="ECO:0007669"/>
    <property type="project" value="TreeGrafter"/>
</dbReference>
<keyword evidence="3" id="KW-1185">Reference proteome</keyword>
<organism evidence="2 3">
    <name type="scientific">Ambispora gerdemannii</name>
    <dbReference type="NCBI Taxonomy" id="144530"/>
    <lineage>
        <taxon>Eukaryota</taxon>
        <taxon>Fungi</taxon>
        <taxon>Fungi incertae sedis</taxon>
        <taxon>Mucoromycota</taxon>
        <taxon>Glomeromycotina</taxon>
        <taxon>Glomeromycetes</taxon>
        <taxon>Archaeosporales</taxon>
        <taxon>Ambisporaceae</taxon>
        <taxon>Ambispora</taxon>
    </lineage>
</organism>
<dbReference type="InterPro" id="IPR045888">
    <property type="entry name" value="Erv"/>
</dbReference>
<evidence type="ECO:0000259" key="1">
    <source>
        <dbReference type="Pfam" id="PF13850"/>
    </source>
</evidence>
<reference evidence="2" key="1">
    <citation type="submission" date="2021-06" db="EMBL/GenBank/DDBJ databases">
        <authorList>
            <person name="Kallberg Y."/>
            <person name="Tangrot J."/>
            <person name="Rosling A."/>
        </authorList>
    </citation>
    <scope>NUCLEOTIDE SEQUENCE</scope>
    <source>
        <strain evidence="2">MT106</strain>
    </source>
</reference>
<dbReference type="Pfam" id="PF13850">
    <property type="entry name" value="ERGIC_N"/>
    <property type="match status" value="1"/>
</dbReference>